<comment type="caution">
    <text evidence="3">The sequence shown here is derived from an EMBL/GenBank/DDBJ whole genome shotgun (WGS) entry which is preliminary data.</text>
</comment>
<feature type="coiled-coil region" evidence="1">
    <location>
        <begin position="52"/>
        <end position="79"/>
    </location>
</feature>
<feature type="compositionally biased region" description="Polar residues" evidence="2">
    <location>
        <begin position="1"/>
        <end position="10"/>
    </location>
</feature>
<feature type="region of interest" description="Disordered" evidence="2">
    <location>
        <begin position="1"/>
        <end position="47"/>
    </location>
</feature>
<reference evidence="3 4" key="1">
    <citation type="journal article" date="2024" name="IMA Fungus">
        <title>IMA Genome - F19 : A genome assembly and annotation guide to empower mycologists, including annotated draft genome sequences of Ceratocystis pirilliformis, Diaporthe australafricana, Fusarium ophioides, Paecilomyces lecythidis, and Sporothrix stenoceras.</title>
        <authorList>
            <person name="Aylward J."/>
            <person name="Wilson A.M."/>
            <person name="Visagie C.M."/>
            <person name="Spraker J."/>
            <person name="Barnes I."/>
            <person name="Buitendag C."/>
            <person name="Ceriani C."/>
            <person name="Del Mar Angel L."/>
            <person name="du Plessis D."/>
            <person name="Fuchs T."/>
            <person name="Gasser K."/>
            <person name="Kramer D."/>
            <person name="Li W."/>
            <person name="Munsamy K."/>
            <person name="Piso A."/>
            <person name="Price J.L."/>
            <person name="Sonnekus B."/>
            <person name="Thomas C."/>
            <person name="van der Nest A."/>
            <person name="van Dijk A."/>
            <person name="van Heerden A."/>
            <person name="van Vuuren N."/>
            <person name="Yilmaz N."/>
            <person name="Duong T.A."/>
            <person name="van der Merwe N.A."/>
            <person name="Wingfield M.J."/>
            <person name="Wingfield B.D."/>
        </authorList>
    </citation>
    <scope>NUCLEOTIDE SEQUENCE [LARGE SCALE GENOMIC DNA]</scope>
    <source>
        <strain evidence="3 4">CMW 18167</strain>
    </source>
</reference>
<name>A0ABR3X1M4_9EURO</name>
<gene>
    <name evidence="3" type="ORF">Plec18167_007822</name>
</gene>
<evidence type="ECO:0000256" key="1">
    <source>
        <dbReference type="SAM" id="Coils"/>
    </source>
</evidence>
<protein>
    <submittedName>
        <fullName evidence="3">Uncharacterized protein</fullName>
    </submittedName>
</protein>
<feature type="region of interest" description="Disordered" evidence="2">
    <location>
        <begin position="393"/>
        <end position="419"/>
    </location>
</feature>
<feature type="compositionally biased region" description="Basic and acidic residues" evidence="2">
    <location>
        <begin position="393"/>
        <end position="410"/>
    </location>
</feature>
<evidence type="ECO:0000313" key="4">
    <source>
        <dbReference type="Proteomes" id="UP001583193"/>
    </source>
</evidence>
<feature type="compositionally biased region" description="Basic and acidic residues" evidence="2">
    <location>
        <begin position="19"/>
        <end position="34"/>
    </location>
</feature>
<accession>A0ABR3X1M4</accession>
<sequence>MARSKSQASSDPDYISSDDTSKEVRDAEQEEKKQSPRRKRKPKTKLLLKKEGVQARKNLKSAKEDIAKLESENRALRAALRKNSTPDYVVDDLAIQKKFQDLTDNAYRWTRMNSCDSHASDEVVRYLKEHKLISSPEWLNCSDEDLSEMACLPFSCNIFLNALVIKVIYENFILSPFATLHERISQGRGAVDENDTLSKIPPMLQRLADKFNESDRYGTAEWISLTLKKAYPPKDTNIDHGHPCLEAFYKHVADKFYSELANCLIKKDISPQASKEGLIWIFRKANELRIDIWKHSMDIQAHLLGSRTLGKGLNAESNFMQVHCTVLENTAPEARLRMAITPAVAAYWLDSAGNEQSKVWAKAVVWAGSPKEWEINKDLDACMDDAPNEGLHEELQESNRDSATDTKKDQPTATLSVVKAESIEPSEISTISPAKNGLQVLISPLDAETLDTVELER</sequence>
<evidence type="ECO:0000313" key="3">
    <source>
        <dbReference type="EMBL" id="KAL1869524.1"/>
    </source>
</evidence>
<evidence type="ECO:0000256" key="2">
    <source>
        <dbReference type="SAM" id="MobiDB-lite"/>
    </source>
</evidence>
<keyword evidence="4" id="KW-1185">Reference proteome</keyword>
<feature type="compositionally biased region" description="Basic residues" evidence="2">
    <location>
        <begin position="35"/>
        <end position="47"/>
    </location>
</feature>
<organism evidence="3 4">
    <name type="scientific">Paecilomyces lecythidis</name>
    <dbReference type="NCBI Taxonomy" id="3004212"/>
    <lineage>
        <taxon>Eukaryota</taxon>
        <taxon>Fungi</taxon>
        <taxon>Dikarya</taxon>
        <taxon>Ascomycota</taxon>
        <taxon>Pezizomycotina</taxon>
        <taxon>Eurotiomycetes</taxon>
        <taxon>Eurotiomycetidae</taxon>
        <taxon>Eurotiales</taxon>
        <taxon>Thermoascaceae</taxon>
        <taxon>Paecilomyces</taxon>
    </lineage>
</organism>
<dbReference type="Proteomes" id="UP001583193">
    <property type="component" value="Unassembled WGS sequence"/>
</dbReference>
<dbReference type="EMBL" id="JAVDPF010000034">
    <property type="protein sequence ID" value="KAL1869524.1"/>
    <property type="molecule type" value="Genomic_DNA"/>
</dbReference>
<keyword evidence="1" id="KW-0175">Coiled coil</keyword>
<proteinExistence type="predicted"/>